<dbReference type="PROSITE" id="PS50103">
    <property type="entry name" value="ZF_C3H1"/>
    <property type="match status" value="1"/>
</dbReference>
<feature type="compositionally biased region" description="Polar residues" evidence="2">
    <location>
        <begin position="47"/>
        <end position="62"/>
    </location>
</feature>
<evidence type="ECO:0000313" key="4">
    <source>
        <dbReference type="EMBL" id="OAX84085.1"/>
    </source>
</evidence>
<organism evidence="4 5">
    <name type="scientific">Emergomyces africanus</name>
    <dbReference type="NCBI Taxonomy" id="1955775"/>
    <lineage>
        <taxon>Eukaryota</taxon>
        <taxon>Fungi</taxon>
        <taxon>Dikarya</taxon>
        <taxon>Ascomycota</taxon>
        <taxon>Pezizomycotina</taxon>
        <taxon>Eurotiomycetes</taxon>
        <taxon>Eurotiomycetidae</taxon>
        <taxon>Onygenales</taxon>
        <taxon>Ajellomycetaceae</taxon>
        <taxon>Emergomyces</taxon>
    </lineage>
</organism>
<feature type="compositionally biased region" description="Low complexity" evidence="2">
    <location>
        <begin position="186"/>
        <end position="199"/>
    </location>
</feature>
<comment type="caution">
    <text evidence="4">The sequence shown here is derived from an EMBL/GenBank/DDBJ whole genome shotgun (WGS) entry which is preliminary data.</text>
</comment>
<keyword evidence="1" id="KW-0479">Metal-binding</keyword>
<evidence type="ECO:0000256" key="1">
    <source>
        <dbReference type="PROSITE-ProRule" id="PRU00723"/>
    </source>
</evidence>
<dbReference type="InterPro" id="IPR000571">
    <property type="entry name" value="Znf_CCCH"/>
</dbReference>
<dbReference type="GO" id="GO:0008270">
    <property type="term" value="F:zinc ion binding"/>
    <property type="evidence" value="ECO:0007669"/>
    <property type="project" value="UniProtKB-KW"/>
</dbReference>
<dbReference type="AlphaFoldDB" id="A0A1B7P4Y0"/>
<proteinExistence type="predicted"/>
<feature type="zinc finger region" description="C3H1-type" evidence="1">
    <location>
        <begin position="206"/>
        <end position="235"/>
    </location>
</feature>
<evidence type="ECO:0000313" key="5">
    <source>
        <dbReference type="Proteomes" id="UP000091918"/>
    </source>
</evidence>
<feature type="region of interest" description="Disordered" evidence="2">
    <location>
        <begin position="1"/>
        <end position="66"/>
    </location>
</feature>
<name>A0A1B7P4Y0_9EURO</name>
<feature type="compositionally biased region" description="Polar residues" evidence="2">
    <location>
        <begin position="175"/>
        <end position="185"/>
    </location>
</feature>
<dbReference type="Proteomes" id="UP000091918">
    <property type="component" value="Unassembled WGS sequence"/>
</dbReference>
<feature type="compositionally biased region" description="Polar residues" evidence="2">
    <location>
        <begin position="29"/>
        <end position="38"/>
    </location>
</feature>
<keyword evidence="1" id="KW-0863">Zinc-finger</keyword>
<accession>A0A1B7P4Y0</accession>
<sequence length="398" mass="43820">MAGWGGSSLHPGMADRLDSPGPIPEEYSRQYQSFNHGTVETDRLGNQRPTASSRHEAQTNQGGKAYLVSRGFYPTLSLPNLSHPTSRNAQGSFFSGLQGVFPNRSVYGTASATGKTQQEEIRPPSQPRVENQHVQNNGNLAQGRSPSSFTMGRQFQAQQIYQVSHFQPQPEVHPTGQTQQRSNPQPSLSRSESGPSTSGSRKERPSVKHLTCWWWNEKGQCRYSVDECLYAHHETGRVADAPRQVKPGEPPVAGRKLMRALREEACEKLQTGPERELGTLEARNKALSEAYTALSSITSQSLSALSTLRQSVTRFAAEAMNIERRRASHHHQHSATHVNGMYQLDAQLVCALRAIEDQGLLAGAVEGQARAQVARVEKLLVGEGLREVVQEGEREAVV</sequence>
<feature type="domain" description="C3H1-type" evidence="3">
    <location>
        <begin position="206"/>
        <end position="235"/>
    </location>
</feature>
<keyword evidence="5" id="KW-1185">Reference proteome</keyword>
<feature type="region of interest" description="Disordered" evidence="2">
    <location>
        <begin position="108"/>
        <end position="132"/>
    </location>
</feature>
<evidence type="ECO:0000259" key="3">
    <source>
        <dbReference type="PROSITE" id="PS50103"/>
    </source>
</evidence>
<dbReference type="EMBL" id="LGUA01000106">
    <property type="protein sequence ID" value="OAX84085.1"/>
    <property type="molecule type" value="Genomic_DNA"/>
</dbReference>
<protein>
    <recommendedName>
        <fullName evidence="3">C3H1-type domain-containing protein</fullName>
    </recommendedName>
</protein>
<gene>
    <name evidence="4" type="ORF">ACJ72_01543</name>
</gene>
<keyword evidence="1" id="KW-0862">Zinc</keyword>
<evidence type="ECO:0000256" key="2">
    <source>
        <dbReference type="SAM" id="MobiDB-lite"/>
    </source>
</evidence>
<reference evidence="4 5" key="1">
    <citation type="submission" date="2015-07" db="EMBL/GenBank/DDBJ databases">
        <title>Emmonsia species relationships and genome sequence.</title>
        <authorList>
            <person name="Cuomo C.A."/>
            <person name="Schwartz I.S."/>
            <person name="Kenyon C."/>
            <person name="de Hoog G.S."/>
            <person name="Govender N.P."/>
            <person name="Botha A."/>
            <person name="Moreno L."/>
            <person name="de Vries M."/>
            <person name="Munoz J.F."/>
            <person name="Stielow J.B."/>
        </authorList>
    </citation>
    <scope>NUCLEOTIDE SEQUENCE [LARGE SCALE GENOMIC DNA]</scope>
    <source>
        <strain evidence="4 5">CBS 136260</strain>
    </source>
</reference>
<dbReference type="OrthoDB" id="1918685at2759"/>
<feature type="region of interest" description="Disordered" evidence="2">
    <location>
        <begin position="168"/>
        <end position="203"/>
    </location>
</feature>